<reference evidence="8 9" key="1">
    <citation type="submission" date="2016-11" db="EMBL/GenBank/DDBJ databases">
        <authorList>
            <person name="Jaros S."/>
            <person name="Januszkiewicz K."/>
            <person name="Wedrychowicz H."/>
        </authorList>
    </citation>
    <scope>NUCLEOTIDE SEQUENCE [LARGE SCALE GENOMIC DNA]</scope>
    <source>
        <strain evidence="8 9">CGMCC 4.2025</strain>
    </source>
</reference>
<name>A0A1M7Q7M0_9ACTN</name>
<dbReference type="Gene3D" id="3.50.50.60">
    <property type="entry name" value="FAD/NAD(P)-binding domain"/>
    <property type="match status" value="1"/>
</dbReference>
<dbReference type="Pfam" id="PF01494">
    <property type="entry name" value="FAD_binding_3"/>
    <property type="match status" value="1"/>
</dbReference>
<proteinExistence type="predicted"/>
<evidence type="ECO:0000313" key="8">
    <source>
        <dbReference type="EMBL" id="SHN26568.1"/>
    </source>
</evidence>
<dbReference type="SUPFAM" id="SSF51905">
    <property type="entry name" value="FAD/NAD(P)-binding domain"/>
    <property type="match status" value="1"/>
</dbReference>
<protein>
    <submittedName>
        <fullName evidence="8">Salicylate hydroxylase</fullName>
    </submittedName>
</protein>
<keyword evidence="5" id="KW-0503">Monooxygenase</keyword>
<dbReference type="PANTHER" id="PTHR13789:SF318">
    <property type="entry name" value="GERANYLGERANYL DIPHOSPHATE REDUCTASE"/>
    <property type="match status" value="1"/>
</dbReference>
<evidence type="ECO:0000256" key="5">
    <source>
        <dbReference type="ARBA" id="ARBA00023033"/>
    </source>
</evidence>
<keyword evidence="3" id="KW-0274">FAD</keyword>
<dbReference type="InterPro" id="IPR050493">
    <property type="entry name" value="FAD-dep_Monooxygenase_BioMet"/>
</dbReference>
<feature type="domain" description="FAD-binding" evidence="7">
    <location>
        <begin position="8"/>
        <end position="347"/>
    </location>
</feature>
<keyword evidence="9" id="KW-1185">Reference proteome</keyword>
<dbReference type="InterPro" id="IPR036188">
    <property type="entry name" value="FAD/NAD-bd_sf"/>
</dbReference>
<keyword evidence="2" id="KW-0285">Flavoprotein</keyword>
<keyword evidence="4" id="KW-0560">Oxidoreductase</keyword>
<dbReference type="STRING" id="310782.SAMN05216499_13031"/>
<evidence type="ECO:0000256" key="1">
    <source>
        <dbReference type="ARBA" id="ARBA00001974"/>
    </source>
</evidence>
<gene>
    <name evidence="8" type="ORF">SAMN05216499_13031</name>
</gene>
<dbReference type="Proteomes" id="UP000184111">
    <property type="component" value="Unassembled WGS sequence"/>
</dbReference>
<dbReference type="GO" id="GO:0071949">
    <property type="term" value="F:FAD binding"/>
    <property type="evidence" value="ECO:0007669"/>
    <property type="project" value="InterPro"/>
</dbReference>
<comment type="cofactor">
    <cofactor evidence="1">
        <name>FAD</name>
        <dbReference type="ChEBI" id="CHEBI:57692"/>
    </cofactor>
</comment>
<evidence type="ECO:0000256" key="4">
    <source>
        <dbReference type="ARBA" id="ARBA00023002"/>
    </source>
</evidence>
<evidence type="ECO:0000259" key="7">
    <source>
        <dbReference type="Pfam" id="PF01494"/>
    </source>
</evidence>
<feature type="compositionally biased region" description="Basic and acidic residues" evidence="6">
    <location>
        <begin position="361"/>
        <end position="371"/>
    </location>
</feature>
<evidence type="ECO:0000256" key="2">
    <source>
        <dbReference type="ARBA" id="ARBA00022630"/>
    </source>
</evidence>
<dbReference type="GO" id="GO:0004497">
    <property type="term" value="F:monooxygenase activity"/>
    <property type="evidence" value="ECO:0007669"/>
    <property type="project" value="UniProtKB-KW"/>
</dbReference>
<evidence type="ECO:0000256" key="3">
    <source>
        <dbReference type="ARBA" id="ARBA00022827"/>
    </source>
</evidence>
<dbReference type="PANTHER" id="PTHR13789">
    <property type="entry name" value="MONOOXYGENASE"/>
    <property type="match status" value="1"/>
</dbReference>
<dbReference type="RefSeq" id="WP_235002622.1">
    <property type="nucleotide sequence ID" value="NZ_FRBI01000030.1"/>
</dbReference>
<sequence length="410" mass="44380">MIGTNDHTAIIGAGIGGLTLAAALGRRNWDFQVYEQAPQLGEVGAGIQLTPNAVLLLHRLGLRTVLEDSAVTIEALEMRRWSDGRVLRSTRLGAEAEELFGAPYYAVHRADLHSALLGLVDSERIRLNSRCIGVEERADSVTLSFADGHTTTAGLVVGADGIHSRVRAELLDDRPQFSGESIYRGLVPADGLSELAEERKVVIWLGPGQHLVCYPVSAGKQISFAATAPAGEWYEESWSAEGSVADLLAAYDGWDPTARDLLAAADRTSRWALHDRDIAERWTSTRLAVLGDAAHPMLPFFAQGATQAIEDAAALAVCLAEAGPGPNERPRALARYAEVRRHRTDEVHRISRGNSTMLHLPDGEEQRRRDTAMAASADPRSQEWLYGYDAEKAPQAVAVQGQNATKGPTK</sequence>
<feature type="region of interest" description="Disordered" evidence="6">
    <location>
        <begin position="356"/>
        <end position="381"/>
    </location>
</feature>
<dbReference type="InterPro" id="IPR002938">
    <property type="entry name" value="FAD-bd"/>
</dbReference>
<dbReference type="SUPFAM" id="SSF54373">
    <property type="entry name" value="FAD-linked reductases, C-terminal domain"/>
    <property type="match status" value="1"/>
</dbReference>
<dbReference type="AlphaFoldDB" id="A0A1M7Q7M0"/>
<organism evidence="8 9">
    <name type="scientific">Actinacidiphila paucisporea</name>
    <dbReference type="NCBI Taxonomy" id="310782"/>
    <lineage>
        <taxon>Bacteria</taxon>
        <taxon>Bacillati</taxon>
        <taxon>Actinomycetota</taxon>
        <taxon>Actinomycetes</taxon>
        <taxon>Kitasatosporales</taxon>
        <taxon>Streptomycetaceae</taxon>
        <taxon>Actinacidiphila</taxon>
    </lineage>
</organism>
<dbReference type="EMBL" id="FRBI01000030">
    <property type="protein sequence ID" value="SHN26568.1"/>
    <property type="molecule type" value="Genomic_DNA"/>
</dbReference>
<evidence type="ECO:0000313" key="9">
    <source>
        <dbReference type="Proteomes" id="UP000184111"/>
    </source>
</evidence>
<evidence type="ECO:0000256" key="6">
    <source>
        <dbReference type="SAM" id="MobiDB-lite"/>
    </source>
</evidence>
<accession>A0A1M7Q7M0</accession>
<dbReference type="PRINTS" id="PR00420">
    <property type="entry name" value="RNGMNOXGNASE"/>
</dbReference>